<keyword evidence="1" id="KW-1133">Transmembrane helix</keyword>
<reference evidence="2" key="1">
    <citation type="submission" date="2020-02" db="EMBL/GenBank/DDBJ databases">
        <authorList>
            <person name="Meier V. D."/>
        </authorList>
    </citation>
    <scope>NUCLEOTIDE SEQUENCE</scope>
    <source>
        <strain evidence="2">AVDCRST_MAG76</strain>
    </source>
</reference>
<feature type="transmembrane region" description="Helical" evidence="1">
    <location>
        <begin position="919"/>
        <end position="939"/>
    </location>
</feature>
<dbReference type="GO" id="GO:0005886">
    <property type="term" value="C:plasma membrane"/>
    <property type="evidence" value="ECO:0007669"/>
    <property type="project" value="TreeGrafter"/>
</dbReference>
<dbReference type="Gene3D" id="3.30.2090.10">
    <property type="entry name" value="Multidrug efflux transporter AcrB TolC docking domain, DN and DC subdomains"/>
    <property type="match status" value="2"/>
</dbReference>
<dbReference type="EMBL" id="CADCSZ010000093">
    <property type="protein sequence ID" value="CAA9236511.1"/>
    <property type="molecule type" value="Genomic_DNA"/>
</dbReference>
<gene>
    <name evidence="2" type="ORF">AVDCRST_MAG76-1537</name>
</gene>
<name>A0A6J4HX69_9ACTN</name>
<dbReference type="PRINTS" id="PR00702">
    <property type="entry name" value="ACRIFLAVINRP"/>
</dbReference>
<feature type="transmembrane region" description="Helical" evidence="1">
    <location>
        <begin position="1001"/>
        <end position="1025"/>
    </location>
</feature>
<dbReference type="PANTHER" id="PTHR32063:SF4">
    <property type="entry name" value="SLR6043 PROTEIN"/>
    <property type="match status" value="1"/>
</dbReference>
<feature type="transmembrane region" description="Helical" evidence="1">
    <location>
        <begin position="969"/>
        <end position="989"/>
    </location>
</feature>
<dbReference type="Gene3D" id="3.30.70.1430">
    <property type="entry name" value="Multidrug efflux transporter AcrB pore domain"/>
    <property type="match status" value="2"/>
</dbReference>
<proteinExistence type="predicted"/>
<dbReference type="SUPFAM" id="SSF82866">
    <property type="entry name" value="Multidrug efflux transporter AcrB transmembrane domain"/>
    <property type="match status" value="2"/>
</dbReference>
<keyword evidence="1" id="KW-0472">Membrane</keyword>
<feature type="transmembrane region" description="Helical" evidence="1">
    <location>
        <begin position="371"/>
        <end position="391"/>
    </location>
</feature>
<feature type="transmembrane region" description="Helical" evidence="1">
    <location>
        <begin position="12"/>
        <end position="31"/>
    </location>
</feature>
<feature type="transmembrane region" description="Helical" evidence="1">
    <location>
        <begin position="542"/>
        <end position="561"/>
    </location>
</feature>
<dbReference type="PANTHER" id="PTHR32063">
    <property type="match status" value="1"/>
</dbReference>
<feature type="transmembrane region" description="Helical" evidence="1">
    <location>
        <begin position="893"/>
        <end position="913"/>
    </location>
</feature>
<feature type="transmembrane region" description="Helical" evidence="1">
    <location>
        <begin position="349"/>
        <end position="366"/>
    </location>
</feature>
<dbReference type="Gene3D" id="3.30.70.1320">
    <property type="entry name" value="Multidrug efflux transporter AcrB pore domain like"/>
    <property type="match status" value="1"/>
</dbReference>
<evidence type="ECO:0000256" key="1">
    <source>
        <dbReference type="SAM" id="Phobius"/>
    </source>
</evidence>
<feature type="transmembrane region" description="Helical" evidence="1">
    <location>
        <begin position="869"/>
        <end position="886"/>
    </location>
</feature>
<sequence>MMRWVIGSSLKYRFLVIAFAAMMIFVGFGQIREMPVDVFPEFAPPRIEIQTGAPGLAPAEVESLITVPMEESLAGLPDLDVMRSNSVEQLSSIQLILKPDTDLLRARQLVEERLSGVTPTLPSWASSPFVLQPLSATSRVMKIGVTSKEIPITDLSLISYWTMRARLLRVPGVANVAIWGERPKMMQVLADPERMKARGVSLDQVMKVTADALDAGLLRYSSGAHVGTGGFLETAQQRLPVQHKLPIVASADLGKLPVVDQNGKTLRLDEVATVEEGSNLLIGDAVINDGDGLMLIVEKLPWGNTLDVTRGVEEALAELRPGLPGVEVDSTIFRPASFVETAIDNLTDSLLLGALLVVLVLALFLFEWRSALISVITIPLSLVAALLVLAWRGSTLNTMILAGLVIAIGAVVDDAIVDVENIVRRLRLERAAGSGRSTSAVILAASLEVRGAVVYASLIEAAALFPIFFLEGLTGAFFRPLAFSYALAVLVSLVIALVVTPALSLILFRRANLDRRGSPLVGWMQRGYGAALSRIVRRPTGAMAVLGATLVAGFAVLPQLGQSLLPDFKERDFLMHWVAAPGTSLPESKRITTQASKELREVPGVRNFGAHIGQALLADEVVGVNFGENWISIDPSADYDATLAKVNEVVEGYPGLRRDVQTYLKERIREVLTGSGDAIVVQIYGNDLEVLRQKGNEIKELLGSTDGIIEEHVQLQVEVPEIQVKPDLAAVQKVGLRPGDVRRAAATLMAGEEVGDVFRENKTYDVVVWSTPQTRTSVSSVRDLLIDTPAGGRVRLGDIAAVEVAPTPNGISHENLARSIEVGANVKGRDLGSVAGEVEEKLKGVEFPLEYRYELLGEYTEAQEAQRRLLLFAGAALVVILLLLRASLRSWRLAVLSLFTLPIALIGGVIAAYGAGGVISLGSLVGFFTVLGIVARNGIMLISHFQHLEHEEGEPFGPALVVRGAKERLAPIMMTALTTGLALVPLVMFGELAGQEIEHPMAIVILGGLLASTILNLFIVPTLYLRFGKSKKERSRLNAEAAPA</sequence>
<dbReference type="SUPFAM" id="SSF82693">
    <property type="entry name" value="Multidrug efflux transporter AcrB pore domain, PN1, PN2, PC1 and PC2 subdomains"/>
    <property type="match status" value="2"/>
</dbReference>
<dbReference type="GO" id="GO:0042910">
    <property type="term" value="F:xenobiotic transmembrane transporter activity"/>
    <property type="evidence" value="ECO:0007669"/>
    <property type="project" value="TreeGrafter"/>
</dbReference>
<feature type="transmembrane region" description="Helical" evidence="1">
    <location>
        <begin position="452"/>
        <end position="470"/>
    </location>
</feature>
<dbReference type="InterPro" id="IPR001036">
    <property type="entry name" value="Acrflvin-R"/>
</dbReference>
<dbReference type="AlphaFoldDB" id="A0A6J4HX69"/>
<feature type="transmembrane region" description="Helical" evidence="1">
    <location>
        <begin position="397"/>
        <end position="417"/>
    </location>
</feature>
<evidence type="ECO:0000313" key="2">
    <source>
        <dbReference type="EMBL" id="CAA9236511.1"/>
    </source>
</evidence>
<keyword evidence="1" id="KW-0812">Transmembrane</keyword>
<organism evidence="2">
    <name type="scientific">uncultured Acidimicrobiales bacterium</name>
    <dbReference type="NCBI Taxonomy" id="310071"/>
    <lineage>
        <taxon>Bacteria</taxon>
        <taxon>Bacillati</taxon>
        <taxon>Actinomycetota</taxon>
        <taxon>Acidimicrobiia</taxon>
        <taxon>Acidimicrobiales</taxon>
        <taxon>environmental samples</taxon>
    </lineage>
</organism>
<accession>A0A6J4HX69</accession>
<dbReference type="InterPro" id="IPR027463">
    <property type="entry name" value="AcrB_DN_DC_subdom"/>
</dbReference>
<dbReference type="Pfam" id="PF00873">
    <property type="entry name" value="ACR_tran"/>
    <property type="match status" value="1"/>
</dbReference>
<dbReference type="SUPFAM" id="SSF82714">
    <property type="entry name" value="Multidrug efflux transporter AcrB TolC docking domain, DN and DC subdomains"/>
    <property type="match status" value="2"/>
</dbReference>
<protein>
    <submittedName>
        <fullName evidence="2">Cobalt-zinc-cadmium resistance protein CzcA Cation efflux system protein CusA</fullName>
    </submittedName>
</protein>
<dbReference type="Gene3D" id="3.30.70.1440">
    <property type="entry name" value="Multidrug efflux transporter AcrB pore domain"/>
    <property type="match status" value="1"/>
</dbReference>
<feature type="transmembrane region" description="Helical" evidence="1">
    <location>
        <begin position="482"/>
        <end position="508"/>
    </location>
</feature>
<dbReference type="Gene3D" id="1.20.1640.10">
    <property type="entry name" value="Multidrug efflux transporter AcrB transmembrane domain"/>
    <property type="match status" value="2"/>
</dbReference>